<dbReference type="SUPFAM" id="SSF69796">
    <property type="entry name" value="Thymidylate synthase-complementing protein Thy1"/>
    <property type="match status" value="2"/>
</dbReference>
<sequence length="430" mass="49855">MAKVFIYDEFNPEDNAMMQALYSRSSKSVAEHVAKVKKTGSGKFMEQFYVGYGHLSIADCGSTTLFTEGLSMLADKAIQDWPLYSGQECSSRYIDYSTQKIVDPINTKESKKILDDWMNFYMGSQEEVRNHLRVKYPKKNDEDETVYDKAIMARSFDIMRGFLPAGITTQLSWHTNLRQAHDKLSLLKYHPLEETRAIAESMLYELKEKYPHSFSHKLHEETEVYRAAMVQKYNYFDPTEFTEDFEFKTGINNNELEKYEEAITNRPPKTNLPLFLGELGNIVFNFILDFGSFRDIQRHRNGTCRMPLLTTARGFNSWYLEQLPPNLRTKAESLINSQKTAIARLDSSPEVRQYYIAMGFNVACRVSYGLPATVYVVELRSGKLVHPSLRRIAHKMHATLAEKFPKLKLHSDLEMDDWDIRRGLQDITKK</sequence>
<dbReference type="AlphaFoldDB" id="A0A1F5SL72"/>
<evidence type="ECO:0000313" key="1">
    <source>
        <dbReference type="EMBL" id="OGF27424.1"/>
    </source>
</evidence>
<dbReference type="Pfam" id="PF02511">
    <property type="entry name" value="Thy1"/>
    <property type="match status" value="1"/>
</dbReference>
<dbReference type="GO" id="GO:0050660">
    <property type="term" value="F:flavin adenine dinucleotide binding"/>
    <property type="evidence" value="ECO:0007669"/>
    <property type="project" value="InterPro"/>
</dbReference>
<dbReference type="GO" id="GO:0070402">
    <property type="term" value="F:NADPH binding"/>
    <property type="evidence" value="ECO:0007669"/>
    <property type="project" value="TreeGrafter"/>
</dbReference>
<proteinExistence type="predicted"/>
<dbReference type="PROSITE" id="PS51331">
    <property type="entry name" value="THYX"/>
    <property type="match status" value="1"/>
</dbReference>
<dbReference type="STRING" id="1797994.A2227_02270"/>
<dbReference type="GO" id="GO:0004799">
    <property type="term" value="F:thymidylate synthase activity"/>
    <property type="evidence" value="ECO:0007669"/>
    <property type="project" value="TreeGrafter"/>
</dbReference>
<accession>A0A1F5SL72</accession>
<dbReference type="Proteomes" id="UP000178367">
    <property type="component" value="Unassembled WGS sequence"/>
</dbReference>
<dbReference type="InterPro" id="IPR036098">
    <property type="entry name" value="Thymidylate_synthase_ThyX_sf"/>
</dbReference>
<dbReference type="EMBL" id="MFGB01000008">
    <property type="protein sequence ID" value="OGF27424.1"/>
    <property type="molecule type" value="Genomic_DNA"/>
</dbReference>
<dbReference type="PANTHER" id="PTHR34934">
    <property type="entry name" value="FLAVIN-DEPENDENT THYMIDYLATE SYNTHASE"/>
    <property type="match status" value="1"/>
</dbReference>
<dbReference type="GO" id="GO:0050797">
    <property type="term" value="F:thymidylate synthase (FAD) activity"/>
    <property type="evidence" value="ECO:0007669"/>
    <property type="project" value="InterPro"/>
</dbReference>
<comment type="caution">
    <text evidence="1">The sequence shown here is derived from an EMBL/GenBank/DDBJ whole genome shotgun (WGS) entry which is preliminary data.</text>
</comment>
<reference evidence="1 2" key="1">
    <citation type="journal article" date="2016" name="Nat. Commun.">
        <title>Thousands of microbial genomes shed light on interconnected biogeochemical processes in an aquifer system.</title>
        <authorList>
            <person name="Anantharaman K."/>
            <person name="Brown C.T."/>
            <person name="Hug L.A."/>
            <person name="Sharon I."/>
            <person name="Castelle C.J."/>
            <person name="Probst A.J."/>
            <person name="Thomas B.C."/>
            <person name="Singh A."/>
            <person name="Wilkins M.J."/>
            <person name="Karaoz U."/>
            <person name="Brodie E.L."/>
            <person name="Williams K.H."/>
            <person name="Hubbard S.S."/>
            <person name="Banfield J.F."/>
        </authorList>
    </citation>
    <scope>NUCLEOTIDE SEQUENCE [LARGE SCALE GENOMIC DNA]</scope>
</reference>
<evidence type="ECO:0008006" key="3">
    <source>
        <dbReference type="Google" id="ProtNLM"/>
    </source>
</evidence>
<dbReference type="InterPro" id="IPR003669">
    <property type="entry name" value="Thymidylate_synthase_ThyX"/>
</dbReference>
<dbReference type="PANTHER" id="PTHR34934:SF1">
    <property type="entry name" value="FLAVIN-DEPENDENT THYMIDYLATE SYNTHASE"/>
    <property type="match status" value="1"/>
</dbReference>
<dbReference type="GO" id="GO:0006231">
    <property type="term" value="P:dTMP biosynthetic process"/>
    <property type="evidence" value="ECO:0007669"/>
    <property type="project" value="InterPro"/>
</dbReference>
<dbReference type="Gene3D" id="3.30.1360.170">
    <property type="match status" value="1"/>
</dbReference>
<gene>
    <name evidence="1" type="ORF">A2227_02270</name>
</gene>
<name>A0A1F5SL72_9BACT</name>
<organism evidence="1 2">
    <name type="scientific">Candidatus Falkowbacteria bacterium RIFOXYA2_FULL_47_19</name>
    <dbReference type="NCBI Taxonomy" id="1797994"/>
    <lineage>
        <taxon>Bacteria</taxon>
        <taxon>Candidatus Falkowiibacteriota</taxon>
    </lineage>
</organism>
<evidence type="ECO:0000313" key="2">
    <source>
        <dbReference type="Proteomes" id="UP000178367"/>
    </source>
</evidence>
<protein>
    <recommendedName>
        <fullName evidence="3">Thymidylate synthase complementing protein ThyX</fullName>
    </recommendedName>
</protein>